<dbReference type="InterPro" id="IPR011009">
    <property type="entry name" value="Kinase-like_dom_sf"/>
</dbReference>
<evidence type="ECO:0000259" key="1">
    <source>
        <dbReference type="Pfam" id="PF01636"/>
    </source>
</evidence>
<dbReference type="OrthoDB" id="9809275at2"/>
<accession>A0A420WBQ5</accession>
<protein>
    <recommendedName>
        <fullName evidence="1">Aminoglycoside phosphotransferase domain-containing protein</fullName>
    </recommendedName>
</protein>
<gene>
    <name evidence="2" type="ORF">BCL74_2917</name>
</gene>
<dbReference type="RefSeq" id="WP_121221078.1">
    <property type="nucleotide sequence ID" value="NZ_RBIG01000003.1"/>
</dbReference>
<dbReference type="AlphaFoldDB" id="A0A420WBQ5"/>
<sequence>MTSVQDISRAGLISAFFARAGWQDAALSWLPGDASFRRYARLTRGGESAMLMDAPPPMEDVRPFLAVAEHLLRLGQRAPRILARDEQAGLLLLEDFGDTTFTRALAAGTPEQPLYRDALDLLVGLHRHADAASIALPAYDDALFLREAHLLTDWYLPAVAPGADIETARAGLTGALTPLLAQARQVPQTLVLRDYHVDNLMLLPGTQPGGGPQGLGLLDFQDAVIGPVTYDLVSLLEDARRDVPPALAAAMMMRYAAAFPEIDPAALDLSCRIMGAQRSMKIVGIFTRLSRRDGKHRYLTHIPRLWRLIARDLDHPALAPLAAWLESTIPPDIRTTPEIPA</sequence>
<dbReference type="Gene3D" id="3.90.1200.10">
    <property type="match status" value="1"/>
</dbReference>
<evidence type="ECO:0000313" key="2">
    <source>
        <dbReference type="EMBL" id="RKQ68437.1"/>
    </source>
</evidence>
<proteinExistence type="predicted"/>
<dbReference type="Gene3D" id="3.30.200.20">
    <property type="entry name" value="Phosphorylase Kinase, domain 1"/>
    <property type="match status" value="1"/>
</dbReference>
<comment type="caution">
    <text evidence="2">The sequence shown here is derived from an EMBL/GenBank/DDBJ whole genome shotgun (WGS) entry which is preliminary data.</text>
</comment>
<reference evidence="2 3" key="1">
    <citation type="submission" date="2018-10" db="EMBL/GenBank/DDBJ databases">
        <title>Comparative analysis of microorganisms from saline springs in Andes Mountain Range, Colombia.</title>
        <authorList>
            <person name="Rubin E."/>
        </authorList>
    </citation>
    <scope>NUCLEOTIDE SEQUENCE [LARGE SCALE GENOMIC DNA]</scope>
    <source>
        <strain evidence="2 3">USBA 36</strain>
    </source>
</reference>
<organism evidence="2 3">
    <name type="scientific">Oceanibaculum indicum</name>
    <dbReference type="NCBI Taxonomy" id="526216"/>
    <lineage>
        <taxon>Bacteria</taxon>
        <taxon>Pseudomonadati</taxon>
        <taxon>Pseudomonadota</taxon>
        <taxon>Alphaproteobacteria</taxon>
        <taxon>Rhodospirillales</taxon>
        <taxon>Oceanibaculaceae</taxon>
        <taxon>Oceanibaculum</taxon>
    </lineage>
</organism>
<name>A0A420WBQ5_9PROT</name>
<dbReference type="InterPro" id="IPR002575">
    <property type="entry name" value="Aminoglycoside_PTrfase"/>
</dbReference>
<dbReference type="Proteomes" id="UP000277424">
    <property type="component" value="Unassembled WGS sequence"/>
</dbReference>
<dbReference type="EMBL" id="RBIG01000003">
    <property type="protein sequence ID" value="RKQ68437.1"/>
    <property type="molecule type" value="Genomic_DNA"/>
</dbReference>
<evidence type="ECO:0000313" key="3">
    <source>
        <dbReference type="Proteomes" id="UP000277424"/>
    </source>
</evidence>
<dbReference type="SUPFAM" id="SSF56112">
    <property type="entry name" value="Protein kinase-like (PK-like)"/>
    <property type="match status" value="1"/>
</dbReference>
<feature type="domain" description="Aminoglycoside phosphotransferase" evidence="1">
    <location>
        <begin position="30"/>
        <end position="262"/>
    </location>
</feature>
<dbReference type="Pfam" id="PF01636">
    <property type="entry name" value="APH"/>
    <property type="match status" value="1"/>
</dbReference>